<sequence>MDGNVSWCEINHVEFIKEIASIGCLVKHETMHGALDFDTKNAFYNTRGFVETMQHAIKLTNEVFNVRSCEAIGLNHIQFFIRKSYSRT</sequence>
<organism evidence="1 2">
    <name type="scientific">Sphagnum troendelagicum</name>
    <dbReference type="NCBI Taxonomy" id="128251"/>
    <lineage>
        <taxon>Eukaryota</taxon>
        <taxon>Viridiplantae</taxon>
        <taxon>Streptophyta</taxon>
        <taxon>Embryophyta</taxon>
        <taxon>Bryophyta</taxon>
        <taxon>Sphagnophytina</taxon>
        <taxon>Sphagnopsida</taxon>
        <taxon>Sphagnales</taxon>
        <taxon>Sphagnaceae</taxon>
        <taxon>Sphagnum</taxon>
    </lineage>
</organism>
<dbReference type="EMBL" id="OZ019902">
    <property type="protein sequence ID" value="CAK9193514.1"/>
    <property type="molecule type" value="Genomic_DNA"/>
</dbReference>
<evidence type="ECO:0000313" key="2">
    <source>
        <dbReference type="Proteomes" id="UP001497512"/>
    </source>
</evidence>
<gene>
    <name evidence="1" type="ORF">CSSPTR1EN2_LOCUS2055</name>
</gene>
<name>A0ABP0TD22_9BRYO</name>
<keyword evidence="2" id="KW-1185">Reference proteome</keyword>
<accession>A0ABP0TD22</accession>
<reference evidence="1" key="1">
    <citation type="submission" date="2024-02" db="EMBL/GenBank/DDBJ databases">
        <authorList>
            <consortium name="ELIXIR-Norway"/>
            <consortium name="Elixir Norway"/>
        </authorList>
    </citation>
    <scope>NUCLEOTIDE SEQUENCE</scope>
</reference>
<protein>
    <submittedName>
        <fullName evidence="1">Uncharacterized protein</fullName>
    </submittedName>
</protein>
<proteinExistence type="predicted"/>
<dbReference type="Proteomes" id="UP001497512">
    <property type="component" value="Chromosome 10"/>
</dbReference>
<evidence type="ECO:0000313" key="1">
    <source>
        <dbReference type="EMBL" id="CAK9193514.1"/>
    </source>
</evidence>